<dbReference type="Proteomes" id="UP001151760">
    <property type="component" value="Unassembled WGS sequence"/>
</dbReference>
<reference evidence="1" key="2">
    <citation type="submission" date="2022-01" db="EMBL/GenBank/DDBJ databases">
        <authorList>
            <person name="Yamashiro T."/>
            <person name="Shiraishi A."/>
            <person name="Satake H."/>
            <person name="Nakayama K."/>
        </authorList>
    </citation>
    <scope>NUCLEOTIDE SEQUENCE</scope>
</reference>
<reference evidence="1" key="1">
    <citation type="journal article" date="2022" name="Int. J. Mol. Sci.">
        <title>Draft Genome of Tanacetum Coccineum: Genomic Comparison of Closely Related Tanacetum-Family Plants.</title>
        <authorList>
            <person name="Yamashiro T."/>
            <person name="Shiraishi A."/>
            <person name="Nakayama K."/>
            <person name="Satake H."/>
        </authorList>
    </citation>
    <scope>NUCLEOTIDE SEQUENCE</scope>
</reference>
<evidence type="ECO:0000313" key="2">
    <source>
        <dbReference type="Proteomes" id="UP001151760"/>
    </source>
</evidence>
<gene>
    <name evidence="1" type="ORF">Tco_0922455</name>
</gene>
<accession>A0ABQ5CY96</accession>
<keyword evidence="2" id="KW-1185">Reference proteome</keyword>
<evidence type="ECO:0000313" key="1">
    <source>
        <dbReference type="EMBL" id="GJT32036.1"/>
    </source>
</evidence>
<proteinExistence type="predicted"/>
<dbReference type="EMBL" id="BQNB010014756">
    <property type="protein sequence ID" value="GJT32036.1"/>
    <property type="molecule type" value="Genomic_DNA"/>
</dbReference>
<protein>
    <submittedName>
        <fullName evidence="1">Uncharacterized protein</fullName>
    </submittedName>
</protein>
<sequence length="327" mass="38414">MVSDKLDWGDRYPFDLSKPLPLQGHLGHLTVAADYFFNNDLEYLKSSDPERTYTTSITKKKEARYEIKGIEDMVPTLWSPTKVGSQMNKFSKHNVYSTKKIMEVKSVSVKKLHGYGHLEELVVKRADRQLYKFKKGDFVDLQLNDTEDMLLFAVQHKLFHLTDSDIVDFIVALCMLTRSLVIKKRVEDLQLGVESHQIKLNITPPQQTFLEIEFKELYTPSYKPPWVIYEDLVKQKSVMQADELYKFSDGTLKKVQDEIHHRVLDFDMGYNKDMSRRKWTAIDKKRSELIVELIDKHMRKRWIIQNLKRLVGAQELGMNYKLMTCIV</sequence>
<name>A0ABQ5CY96_9ASTR</name>
<comment type="caution">
    <text evidence="1">The sequence shown here is derived from an EMBL/GenBank/DDBJ whole genome shotgun (WGS) entry which is preliminary data.</text>
</comment>
<organism evidence="1 2">
    <name type="scientific">Tanacetum coccineum</name>
    <dbReference type="NCBI Taxonomy" id="301880"/>
    <lineage>
        <taxon>Eukaryota</taxon>
        <taxon>Viridiplantae</taxon>
        <taxon>Streptophyta</taxon>
        <taxon>Embryophyta</taxon>
        <taxon>Tracheophyta</taxon>
        <taxon>Spermatophyta</taxon>
        <taxon>Magnoliopsida</taxon>
        <taxon>eudicotyledons</taxon>
        <taxon>Gunneridae</taxon>
        <taxon>Pentapetalae</taxon>
        <taxon>asterids</taxon>
        <taxon>campanulids</taxon>
        <taxon>Asterales</taxon>
        <taxon>Asteraceae</taxon>
        <taxon>Asteroideae</taxon>
        <taxon>Anthemideae</taxon>
        <taxon>Anthemidinae</taxon>
        <taxon>Tanacetum</taxon>
    </lineage>
</organism>